<protein>
    <submittedName>
        <fullName evidence="3">MBL fold metallo-hydrolase</fullName>
    </submittedName>
</protein>
<evidence type="ECO:0000259" key="2">
    <source>
        <dbReference type="SMART" id="SM00849"/>
    </source>
</evidence>
<dbReference type="Pfam" id="PF21221">
    <property type="entry name" value="B_lactamase-like_C"/>
    <property type="match status" value="1"/>
</dbReference>
<feature type="domain" description="Metallo-beta-lactamase" evidence="2">
    <location>
        <begin position="69"/>
        <end position="286"/>
    </location>
</feature>
<name>A0ABW2IJ68_9PROT</name>
<dbReference type="InterPro" id="IPR001279">
    <property type="entry name" value="Metallo-B-lactamas"/>
</dbReference>
<evidence type="ECO:0000313" key="3">
    <source>
        <dbReference type="EMBL" id="MFC7290968.1"/>
    </source>
</evidence>
<comment type="caution">
    <text evidence="3">The sequence shown here is derived from an EMBL/GenBank/DDBJ whole genome shotgun (WGS) entry which is preliminary data.</text>
</comment>
<evidence type="ECO:0000256" key="1">
    <source>
        <dbReference type="ARBA" id="ARBA00005250"/>
    </source>
</evidence>
<dbReference type="PANTHER" id="PTHR42951:SF4">
    <property type="entry name" value="ACYL-COENZYME A THIOESTERASE MBLAC2"/>
    <property type="match status" value="1"/>
</dbReference>
<dbReference type="Pfam" id="PF00753">
    <property type="entry name" value="Lactamase_B"/>
    <property type="match status" value="1"/>
</dbReference>
<dbReference type="InterPro" id="IPR036388">
    <property type="entry name" value="WH-like_DNA-bd_sf"/>
</dbReference>
<dbReference type="Gene3D" id="3.60.15.10">
    <property type="entry name" value="Ribonuclease Z/Hydroxyacylglutathione hydrolase-like"/>
    <property type="match status" value="1"/>
</dbReference>
<keyword evidence="4" id="KW-1185">Reference proteome</keyword>
<accession>A0ABW2IJ68</accession>
<dbReference type="InterPro" id="IPR050855">
    <property type="entry name" value="NDM-1-like"/>
</dbReference>
<dbReference type="InterPro" id="IPR048933">
    <property type="entry name" value="B_lactamase-like_C"/>
</dbReference>
<dbReference type="EMBL" id="JBHTBR010000002">
    <property type="protein sequence ID" value="MFC7290968.1"/>
    <property type="molecule type" value="Genomic_DNA"/>
</dbReference>
<proteinExistence type="inferred from homology"/>
<dbReference type="Gene3D" id="1.10.10.10">
    <property type="entry name" value="Winged helix-like DNA-binding domain superfamily/Winged helix DNA-binding domain"/>
    <property type="match status" value="1"/>
</dbReference>
<sequence>MTKSGANSGDETASVDAAEEARKLEFFGKSGRIKLEYPFEAQPEPGHVTQVADGVLWVAMPLPIKGLDWINLWLIEEENGWTLVDTGMSMEETRDLWEGIFKTHLKGKPIVRVIGTHLHPDHIGLAGWITRKFECELWMSQAEYISCRMLVADTGREAPPEGIQFYAQAGWTQDMLDHYKKRFGFFGNMVWPLPESYRRLKDGDVISIGGRDWRLIEGTGHSPEHMCLYCEELNVMISGDQLLPRISSNVSVYPTEPEADPLSDWLASCAKLIDEVPSDVLVLPAHNRPFKGAHSRLRNLIEGHQRQIERLWERLKEPASAVDVFATLFFRKIGKGDYFTATGEAIAHLNYLLARGRVQRKRVDGVYYYEAVPVDEGA</sequence>
<dbReference type="InterPro" id="IPR036866">
    <property type="entry name" value="RibonucZ/Hydroxyglut_hydro"/>
</dbReference>
<reference evidence="4" key="1">
    <citation type="journal article" date="2019" name="Int. J. Syst. Evol. Microbiol.">
        <title>The Global Catalogue of Microorganisms (GCM) 10K type strain sequencing project: providing services to taxonomists for standard genome sequencing and annotation.</title>
        <authorList>
            <consortium name="The Broad Institute Genomics Platform"/>
            <consortium name="The Broad Institute Genome Sequencing Center for Infectious Disease"/>
            <person name="Wu L."/>
            <person name="Ma J."/>
        </authorList>
    </citation>
    <scope>NUCLEOTIDE SEQUENCE [LARGE SCALE GENOMIC DNA]</scope>
    <source>
        <strain evidence="4">CCUG 51308</strain>
    </source>
</reference>
<organism evidence="3 4">
    <name type="scientific">Hirschia litorea</name>
    <dbReference type="NCBI Taxonomy" id="1199156"/>
    <lineage>
        <taxon>Bacteria</taxon>
        <taxon>Pseudomonadati</taxon>
        <taxon>Pseudomonadota</taxon>
        <taxon>Alphaproteobacteria</taxon>
        <taxon>Hyphomonadales</taxon>
        <taxon>Hyphomonadaceae</taxon>
        <taxon>Hirschia</taxon>
    </lineage>
</organism>
<dbReference type="Proteomes" id="UP001596492">
    <property type="component" value="Unassembled WGS sequence"/>
</dbReference>
<evidence type="ECO:0000313" key="4">
    <source>
        <dbReference type="Proteomes" id="UP001596492"/>
    </source>
</evidence>
<dbReference type="SUPFAM" id="SSF56281">
    <property type="entry name" value="Metallo-hydrolase/oxidoreductase"/>
    <property type="match status" value="1"/>
</dbReference>
<dbReference type="SMART" id="SM00849">
    <property type="entry name" value="Lactamase_B"/>
    <property type="match status" value="1"/>
</dbReference>
<dbReference type="PANTHER" id="PTHR42951">
    <property type="entry name" value="METALLO-BETA-LACTAMASE DOMAIN-CONTAINING"/>
    <property type="match status" value="1"/>
</dbReference>
<gene>
    <name evidence="3" type="ORF">ACFQS8_05030</name>
</gene>
<dbReference type="RefSeq" id="WP_382166172.1">
    <property type="nucleotide sequence ID" value="NZ_JBHTBR010000002.1"/>
</dbReference>
<comment type="similarity">
    <text evidence="1">Belongs to the metallo-beta-lactamase superfamily. Class-B beta-lactamase family.</text>
</comment>